<dbReference type="AlphaFoldDB" id="A0A0D7ERQ6"/>
<keyword evidence="1" id="KW-0812">Transmembrane</keyword>
<proteinExistence type="predicted"/>
<dbReference type="RefSeq" id="WP_044410327.1">
    <property type="nucleotide sequence ID" value="NZ_JXXE01000224.1"/>
</dbReference>
<dbReference type="InterPro" id="IPR058364">
    <property type="entry name" value="DUF8051"/>
</dbReference>
<evidence type="ECO:0000313" key="4">
    <source>
        <dbReference type="Proteomes" id="UP000032515"/>
    </source>
</evidence>
<name>A0A0D7ERQ6_RHOPL</name>
<feature type="transmembrane region" description="Helical" evidence="1">
    <location>
        <begin position="105"/>
        <end position="123"/>
    </location>
</feature>
<dbReference type="Proteomes" id="UP000032515">
    <property type="component" value="Unassembled WGS sequence"/>
</dbReference>
<dbReference type="Pfam" id="PF26225">
    <property type="entry name" value="DUF8051"/>
    <property type="match status" value="1"/>
</dbReference>
<accession>A0A0D7ERQ6</accession>
<protein>
    <recommendedName>
        <fullName evidence="2">DUF8051 domain-containing protein</fullName>
    </recommendedName>
</protein>
<dbReference type="PATRIC" id="fig|1076.23.peg.2290"/>
<feature type="transmembrane region" description="Helical" evidence="1">
    <location>
        <begin position="73"/>
        <end position="93"/>
    </location>
</feature>
<dbReference type="EMBL" id="JXXE01000224">
    <property type="protein sequence ID" value="KIZ43351.1"/>
    <property type="molecule type" value="Genomic_DNA"/>
</dbReference>
<evidence type="ECO:0000313" key="3">
    <source>
        <dbReference type="EMBL" id="KIZ43351.1"/>
    </source>
</evidence>
<reference evidence="3 4" key="1">
    <citation type="submission" date="2014-11" db="EMBL/GenBank/DDBJ databases">
        <title>Genomics and ecophysiology of heterotrophic nitrogen fixing bacteria isolated from estuarine surface water.</title>
        <authorList>
            <person name="Bentzon-Tilia M."/>
            <person name="Severin I."/>
            <person name="Hansen L.H."/>
            <person name="Riemann L."/>
        </authorList>
    </citation>
    <scope>NUCLEOTIDE SEQUENCE [LARGE SCALE GENOMIC DNA]</scope>
    <source>
        <strain evidence="3 4">BAL398</strain>
    </source>
</reference>
<comment type="caution">
    <text evidence="3">The sequence shown here is derived from an EMBL/GenBank/DDBJ whole genome shotgun (WGS) entry which is preliminary data.</text>
</comment>
<feature type="transmembrane region" description="Helical" evidence="1">
    <location>
        <begin position="143"/>
        <end position="163"/>
    </location>
</feature>
<evidence type="ECO:0000259" key="2">
    <source>
        <dbReference type="Pfam" id="PF26225"/>
    </source>
</evidence>
<sequence length="165" mass="17100">MQKTRVVVAALLVASALNLALMVPGGFVETRDFSAYPFLVLGAFNVFLTVLGLGSIMLAYVVIKAGKGYRWSALAGVAFIAVYLLDLGGIFPVPPNPMSTLLATLEWIGTALGLALATASLLLPRRATANAAPSATPSWPRPVMVGLGLLALIIVAFATKSAMGV</sequence>
<feature type="transmembrane region" description="Helical" evidence="1">
    <location>
        <begin position="38"/>
        <end position="61"/>
    </location>
</feature>
<evidence type="ECO:0000256" key="1">
    <source>
        <dbReference type="SAM" id="Phobius"/>
    </source>
</evidence>
<organism evidence="3 4">
    <name type="scientific">Rhodopseudomonas palustris</name>
    <dbReference type="NCBI Taxonomy" id="1076"/>
    <lineage>
        <taxon>Bacteria</taxon>
        <taxon>Pseudomonadati</taxon>
        <taxon>Pseudomonadota</taxon>
        <taxon>Alphaproteobacteria</taxon>
        <taxon>Hyphomicrobiales</taxon>
        <taxon>Nitrobacteraceae</taxon>
        <taxon>Rhodopseudomonas</taxon>
    </lineage>
</organism>
<dbReference type="OrthoDB" id="6658525at2"/>
<feature type="domain" description="DUF8051" evidence="2">
    <location>
        <begin position="4"/>
        <end position="131"/>
    </location>
</feature>
<keyword evidence="1" id="KW-1133">Transmembrane helix</keyword>
<keyword evidence="1" id="KW-0472">Membrane</keyword>
<gene>
    <name evidence="3" type="ORF">OO17_11460</name>
</gene>